<feature type="transmembrane region" description="Helical" evidence="2">
    <location>
        <begin position="7"/>
        <end position="38"/>
    </location>
</feature>
<organism evidence="3 4">
    <name type="scientific">Pontixanthobacter aquaemixtae</name>
    <dbReference type="NCBI Taxonomy" id="1958940"/>
    <lineage>
        <taxon>Bacteria</taxon>
        <taxon>Pseudomonadati</taxon>
        <taxon>Pseudomonadota</taxon>
        <taxon>Alphaproteobacteria</taxon>
        <taxon>Sphingomonadales</taxon>
        <taxon>Erythrobacteraceae</taxon>
        <taxon>Pontixanthobacter</taxon>
    </lineage>
</organism>
<dbReference type="EMBL" id="WTYX01000001">
    <property type="protein sequence ID" value="MXO89358.1"/>
    <property type="molecule type" value="Genomic_DNA"/>
</dbReference>
<protein>
    <submittedName>
        <fullName evidence="3">DUF969 family protein</fullName>
    </submittedName>
</protein>
<keyword evidence="4" id="KW-1185">Reference proteome</keyword>
<dbReference type="OrthoDB" id="80065at2"/>
<keyword evidence="2" id="KW-0472">Membrane</keyword>
<dbReference type="Pfam" id="PF06149">
    <property type="entry name" value="DUF969"/>
    <property type="match status" value="1"/>
</dbReference>
<dbReference type="AlphaFoldDB" id="A0A844ZNM3"/>
<evidence type="ECO:0000313" key="3">
    <source>
        <dbReference type="EMBL" id="MXO89358.1"/>
    </source>
</evidence>
<name>A0A844ZNM3_9SPHN</name>
<dbReference type="Proteomes" id="UP000442714">
    <property type="component" value="Unassembled WGS sequence"/>
</dbReference>
<reference evidence="3 4" key="1">
    <citation type="submission" date="2019-12" db="EMBL/GenBank/DDBJ databases">
        <title>Genomic-based taxomic classification of the family Erythrobacteraceae.</title>
        <authorList>
            <person name="Xu L."/>
        </authorList>
    </citation>
    <scope>NUCLEOTIDE SEQUENCE [LARGE SCALE GENOMIC DNA]</scope>
    <source>
        <strain evidence="3 4">KCTC 52763</strain>
    </source>
</reference>
<keyword evidence="2" id="KW-1133">Transmembrane helix</keyword>
<evidence type="ECO:0000256" key="2">
    <source>
        <dbReference type="SAM" id="Phobius"/>
    </source>
</evidence>
<gene>
    <name evidence="3" type="ORF">GRI41_00835</name>
</gene>
<dbReference type="InterPro" id="IPR010374">
    <property type="entry name" value="DUF969"/>
</dbReference>
<keyword evidence="2" id="KW-0812">Transmembrane</keyword>
<feature type="transmembrane region" description="Helical" evidence="2">
    <location>
        <begin position="193"/>
        <end position="214"/>
    </location>
</feature>
<comment type="caution">
    <text evidence="3">The sequence shown here is derived from an EMBL/GenBank/DDBJ whole genome shotgun (WGS) entry which is preliminary data.</text>
</comment>
<evidence type="ECO:0000313" key="4">
    <source>
        <dbReference type="Proteomes" id="UP000442714"/>
    </source>
</evidence>
<feature type="region of interest" description="Disordered" evidence="1">
    <location>
        <begin position="223"/>
        <end position="272"/>
    </location>
</feature>
<feature type="transmembrane region" description="Helical" evidence="2">
    <location>
        <begin position="58"/>
        <end position="77"/>
    </location>
</feature>
<sequence>MSEYWPLAGILIVVVGFALRFNPLLVVVVAAIATGLLGGLDFVAVIEALGKAFNDNRYISVTWIILPVIGLLERYGLQQRARGLIEGMRGATMGKLLVVYLGFRQLTAAIGMKDIGGHPQAVRPLVAPMAEAAAEKSHGDLPDAEREKVKAMSAATDNVGLFFGEDIFFAIASILLIQGVFESAGYPLTPLQLSVWAIPTAICAFFIHGGRILAFDRRLANIPPPPGEGDHPQDGGGAPSAFTLGGRESDSLNVPLHPAADASRSPSPKGEE</sequence>
<proteinExistence type="predicted"/>
<feature type="transmembrane region" description="Helical" evidence="2">
    <location>
        <begin position="159"/>
        <end position="181"/>
    </location>
</feature>
<accession>A0A844ZNM3</accession>
<evidence type="ECO:0000256" key="1">
    <source>
        <dbReference type="SAM" id="MobiDB-lite"/>
    </source>
</evidence>